<dbReference type="EMBL" id="BAWF01000056">
    <property type="protein sequence ID" value="GAF48612.1"/>
    <property type="molecule type" value="Genomic_DNA"/>
</dbReference>
<comment type="caution">
    <text evidence="1">The sequence shown here is derived from an EMBL/GenBank/DDBJ whole genome shotgun (WGS) entry which is preliminary data.</text>
</comment>
<name>X0QAJ9_RHOWR</name>
<evidence type="ECO:0000313" key="1">
    <source>
        <dbReference type="EMBL" id="GAF48612.1"/>
    </source>
</evidence>
<protein>
    <recommendedName>
        <fullName evidence="3">Methyltransferase</fullName>
    </recommendedName>
</protein>
<evidence type="ECO:0000313" key="2">
    <source>
        <dbReference type="Proteomes" id="UP000019491"/>
    </source>
</evidence>
<organism evidence="1 2">
    <name type="scientific">Rhodococcus wratislaviensis NBRC 100605</name>
    <dbReference type="NCBI Taxonomy" id="1219028"/>
    <lineage>
        <taxon>Bacteria</taxon>
        <taxon>Bacillati</taxon>
        <taxon>Actinomycetota</taxon>
        <taxon>Actinomycetes</taxon>
        <taxon>Mycobacteriales</taxon>
        <taxon>Nocardiaceae</taxon>
        <taxon>Rhodococcus</taxon>
    </lineage>
</organism>
<dbReference type="Gene3D" id="3.40.50.150">
    <property type="entry name" value="Vaccinia Virus protein VP39"/>
    <property type="match status" value="1"/>
</dbReference>
<accession>X0QAJ9</accession>
<dbReference type="AlphaFoldDB" id="X0QAJ9"/>
<dbReference type="InterPro" id="IPR029063">
    <property type="entry name" value="SAM-dependent_MTases_sf"/>
</dbReference>
<evidence type="ECO:0008006" key="3">
    <source>
        <dbReference type="Google" id="ProtNLM"/>
    </source>
</evidence>
<dbReference type="Proteomes" id="UP000019491">
    <property type="component" value="Unassembled WGS sequence"/>
</dbReference>
<dbReference type="SUPFAM" id="SSF53335">
    <property type="entry name" value="S-adenosyl-L-methionine-dependent methyltransferases"/>
    <property type="match status" value="1"/>
</dbReference>
<gene>
    <name evidence="1" type="ORF">RW1_056_00400</name>
</gene>
<sequence>MLEVGAGTGAVTSVLIPRPAGPYCLNIVEANPHFTDRLRDLVNNLAAPDLRAIVHPTFLEDFETAECSDVVVPGLPLTNFSPMQVDQIITRSLERADSPRSIAGVAAALRSETAGEERSRRKTLIVPSDIDWAAITLAQRPTDGYRTTSPPLKSHRIRCPRDTEFATAARLARLV</sequence>
<reference evidence="1 2" key="1">
    <citation type="submission" date="2014-02" db="EMBL/GenBank/DDBJ databases">
        <title>Whole genome shotgun sequence of Rhodococcus wratislaviensis NBRC 100605.</title>
        <authorList>
            <person name="Hosoyama A."/>
            <person name="Tsuchikane K."/>
            <person name="Yoshida I."/>
            <person name="Ohji S."/>
            <person name="Ichikawa N."/>
            <person name="Yamazoe A."/>
            <person name="Fujita N."/>
        </authorList>
    </citation>
    <scope>NUCLEOTIDE SEQUENCE [LARGE SCALE GENOMIC DNA]</scope>
    <source>
        <strain evidence="1 2">NBRC 100605</strain>
    </source>
</reference>
<proteinExistence type="predicted"/>
<keyword evidence="2" id="KW-1185">Reference proteome</keyword>